<keyword evidence="1" id="KW-0694">RNA-binding</keyword>
<evidence type="ECO:0000313" key="3">
    <source>
        <dbReference type="EMBL" id="MBV4360412.1"/>
    </source>
</evidence>
<gene>
    <name evidence="3" type="ORF">KTO63_24825</name>
</gene>
<sequence>MNMYVSNLDFQVKEEDLRQLFAQFGEVTSVKVIKDRETGRSRGFGFVEMSSDEAANNAITSLNNKELSGRAISVSQAKEREDRPRRSLW</sequence>
<evidence type="ECO:0000256" key="1">
    <source>
        <dbReference type="ARBA" id="ARBA00022884"/>
    </source>
</evidence>
<comment type="caution">
    <text evidence="3">The sequence shown here is derived from an EMBL/GenBank/DDBJ whole genome shotgun (WGS) entry which is preliminary data.</text>
</comment>
<dbReference type="Proteomes" id="UP000812270">
    <property type="component" value="Unassembled WGS sequence"/>
</dbReference>
<accession>A0A9E2SF15</accession>
<dbReference type="InterPro" id="IPR000504">
    <property type="entry name" value="RRM_dom"/>
</dbReference>
<organism evidence="3 4">
    <name type="scientific">Pinibacter aurantiacus</name>
    <dbReference type="NCBI Taxonomy" id="2851599"/>
    <lineage>
        <taxon>Bacteria</taxon>
        <taxon>Pseudomonadati</taxon>
        <taxon>Bacteroidota</taxon>
        <taxon>Chitinophagia</taxon>
        <taxon>Chitinophagales</taxon>
        <taxon>Chitinophagaceae</taxon>
        <taxon>Pinibacter</taxon>
    </lineage>
</organism>
<dbReference type="SMART" id="SM00360">
    <property type="entry name" value="RRM"/>
    <property type="match status" value="1"/>
</dbReference>
<evidence type="ECO:0000313" key="4">
    <source>
        <dbReference type="Proteomes" id="UP000812270"/>
    </source>
</evidence>
<protein>
    <submittedName>
        <fullName evidence="3">RNA-binding protein</fullName>
    </submittedName>
</protein>
<dbReference type="CDD" id="cd21608">
    <property type="entry name" value="RRM2_NsCP33_like"/>
    <property type="match status" value="1"/>
</dbReference>
<evidence type="ECO:0000259" key="2">
    <source>
        <dbReference type="PROSITE" id="PS50102"/>
    </source>
</evidence>
<name>A0A9E2SF15_9BACT</name>
<dbReference type="PROSITE" id="PS50102">
    <property type="entry name" value="RRM"/>
    <property type="match status" value="1"/>
</dbReference>
<proteinExistence type="predicted"/>
<dbReference type="InterPro" id="IPR048289">
    <property type="entry name" value="RRM2_NsCP33-like"/>
</dbReference>
<reference evidence="3" key="1">
    <citation type="submission" date="2021-06" db="EMBL/GenBank/DDBJ databases">
        <authorList>
            <person name="Huq M.A."/>
        </authorList>
    </citation>
    <scope>NUCLEOTIDE SEQUENCE</scope>
    <source>
        <strain evidence="3">MAH-26</strain>
    </source>
</reference>
<feature type="domain" description="RRM" evidence="2">
    <location>
        <begin position="1"/>
        <end position="79"/>
    </location>
</feature>
<dbReference type="Pfam" id="PF00076">
    <property type="entry name" value="RRM_1"/>
    <property type="match status" value="1"/>
</dbReference>
<keyword evidence="4" id="KW-1185">Reference proteome</keyword>
<dbReference type="PANTHER" id="PTHR15241:SF304">
    <property type="entry name" value="RRM DOMAIN-CONTAINING PROTEIN"/>
    <property type="match status" value="1"/>
</dbReference>
<dbReference type="PANTHER" id="PTHR15241">
    <property type="entry name" value="TRANSFORMER-2-RELATED"/>
    <property type="match status" value="1"/>
</dbReference>
<dbReference type="AlphaFoldDB" id="A0A9E2SF15"/>
<dbReference type="EMBL" id="JAHSPG010000018">
    <property type="protein sequence ID" value="MBV4360412.1"/>
    <property type="molecule type" value="Genomic_DNA"/>
</dbReference>
<dbReference type="GO" id="GO:0003723">
    <property type="term" value="F:RNA binding"/>
    <property type="evidence" value="ECO:0007669"/>
    <property type="project" value="UniProtKB-KW"/>
</dbReference>